<keyword evidence="5" id="KW-0175">Coiled coil</keyword>
<feature type="coiled-coil region" evidence="5">
    <location>
        <begin position="287"/>
        <end position="318"/>
    </location>
</feature>
<dbReference type="PROSITE" id="PS50111">
    <property type="entry name" value="CHEMOTAXIS_TRANSDUC_2"/>
    <property type="match status" value="1"/>
</dbReference>
<dbReference type="Proteomes" id="UP001201549">
    <property type="component" value="Unassembled WGS sequence"/>
</dbReference>
<dbReference type="Gene3D" id="1.10.287.950">
    <property type="entry name" value="Methyl-accepting chemotaxis protein"/>
    <property type="match status" value="1"/>
</dbReference>
<keyword evidence="6" id="KW-0472">Membrane</keyword>
<evidence type="ECO:0000256" key="2">
    <source>
        <dbReference type="ARBA" id="ARBA00023224"/>
    </source>
</evidence>
<evidence type="ECO:0000256" key="3">
    <source>
        <dbReference type="ARBA" id="ARBA00029447"/>
    </source>
</evidence>
<dbReference type="Pfam" id="PF12729">
    <property type="entry name" value="4HB_MCP_1"/>
    <property type="match status" value="1"/>
</dbReference>
<evidence type="ECO:0000256" key="5">
    <source>
        <dbReference type="SAM" id="Coils"/>
    </source>
</evidence>
<evidence type="ECO:0000259" key="8">
    <source>
        <dbReference type="PROSITE" id="PS50885"/>
    </source>
</evidence>
<feature type="domain" description="HAMP" evidence="8">
    <location>
        <begin position="349"/>
        <end position="399"/>
    </location>
</feature>
<dbReference type="PANTHER" id="PTHR32089">
    <property type="entry name" value="METHYL-ACCEPTING CHEMOTAXIS PROTEIN MCPB"/>
    <property type="match status" value="1"/>
</dbReference>
<gene>
    <name evidence="9" type="ORF">L9G74_07015</name>
</gene>
<keyword evidence="10" id="KW-1185">Reference proteome</keyword>
<dbReference type="SMART" id="SM00283">
    <property type="entry name" value="MA"/>
    <property type="match status" value="1"/>
</dbReference>
<keyword evidence="6" id="KW-0812">Transmembrane</keyword>
<comment type="subcellular location">
    <subcellularLocation>
        <location evidence="1">Membrane</location>
    </subcellularLocation>
</comment>
<dbReference type="InterPro" id="IPR003660">
    <property type="entry name" value="HAMP_dom"/>
</dbReference>
<dbReference type="CDD" id="cd06225">
    <property type="entry name" value="HAMP"/>
    <property type="match status" value="1"/>
</dbReference>
<dbReference type="PANTHER" id="PTHR32089:SF70">
    <property type="entry name" value="ENERGY TAXIS MODULATING METHYL ACCEPTING SENSORY TRANSDUCER"/>
    <property type="match status" value="1"/>
</dbReference>
<evidence type="ECO:0000256" key="4">
    <source>
        <dbReference type="PROSITE-ProRule" id="PRU00284"/>
    </source>
</evidence>
<name>A0ABT2FIM3_9GAMM</name>
<evidence type="ECO:0000313" key="9">
    <source>
        <dbReference type="EMBL" id="MCS4556184.1"/>
    </source>
</evidence>
<sequence>MKLNVSTRIIAGFTTLILLLLVLGVVNWLSNQSLKTTTAITQQLTIPTLTSTTRLTATLGEAQRILLVGYYNDSVSQMPDILKQYAEEQTRFNQEISKLTELVQQQPKVIENLQSLTQQYQQFSQLSNQLLQDRKQVLDIQETLVKQQRALERELDEDLGSAIMQLTDLELSDDPMQQQAAQTASSIDSNINKMMTSLYDLVAVTEQGKFELLINELNYMANATMEATERLQQQATPAGITSAANLAKFQQTVVTFIAQINGEQSIQTQKDVQLQLAQDARTILSQAAELKATMVATMKQLSEAIEQLSEQLNAQTLGEIDNSAVNTLIVVCIAIVVAIGVAAAVIVPLKRSLNNINSALNVIAAGDLTHKLNDIGEDELAEVAKNCNQLINNLRNVISSIIDRSNQLSRSAEQTSHVTDSAVNHIQQQKQQIIQAASATDQLESSAAQVSDSADSALTQIQLANEQTQSMTNVMAQNQQTILLLAQEVIKATEVIDSLHQNTNAIDSILEVIRGVAEQTNLLALNAAIEAARAGEQGRGFAVVADEVRNLASRTQESTNEIRQMIEMLQQGAQQAVKVMSQGQQQAQACVESTASTQDALRAITDAVQQAHQAGSQIAAAAMEQRHVTNQISAMLTDISQLSDETTAGASKTASASNEVAQLADALQASVSQFRI</sequence>
<keyword evidence="6" id="KW-1133">Transmembrane helix</keyword>
<dbReference type="EMBL" id="JAKOGG010000004">
    <property type="protein sequence ID" value="MCS4556184.1"/>
    <property type="molecule type" value="Genomic_DNA"/>
</dbReference>
<dbReference type="InterPro" id="IPR004089">
    <property type="entry name" value="MCPsignal_dom"/>
</dbReference>
<dbReference type="RefSeq" id="WP_238895592.1">
    <property type="nucleotide sequence ID" value="NZ_JAKOGG010000004.1"/>
</dbReference>
<feature type="domain" description="Methyl-accepting transducer" evidence="7">
    <location>
        <begin position="404"/>
        <end position="640"/>
    </location>
</feature>
<evidence type="ECO:0000256" key="1">
    <source>
        <dbReference type="ARBA" id="ARBA00004370"/>
    </source>
</evidence>
<evidence type="ECO:0000313" key="10">
    <source>
        <dbReference type="Proteomes" id="UP001201549"/>
    </source>
</evidence>
<dbReference type="InterPro" id="IPR024478">
    <property type="entry name" value="HlyB_4HB_MCP"/>
</dbReference>
<comment type="similarity">
    <text evidence="3">Belongs to the methyl-accepting chemotaxis (MCP) protein family.</text>
</comment>
<dbReference type="Pfam" id="PF00015">
    <property type="entry name" value="MCPsignal"/>
    <property type="match status" value="1"/>
</dbReference>
<organism evidence="9 10">
    <name type="scientific">Shewanella electrica</name>
    <dbReference type="NCBI Taxonomy" id="515560"/>
    <lineage>
        <taxon>Bacteria</taxon>
        <taxon>Pseudomonadati</taxon>
        <taxon>Pseudomonadota</taxon>
        <taxon>Gammaproteobacteria</taxon>
        <taxon>Alteromonadales</taxon>
        <taxon>Shewanellaceae</taxon>
        <taxon>Shewanella</taxon>
    </lineage>
</organism>
<dbReference type="SUPFAM" id="SSF58104">
    <property type="entry name" value="Methyl-accepting chemotaxis protein (MCP) signaling domain"/>
    <property type="match status" value="1"/>
</dbReference>
<feature type="coiled-coil region" evidence="5">
    <location>
        <begin position="82"/>
        <end position="133"/>
    </location>
</feature>
<dbReference type="PROSITE" id="PS50885">
    <property type="entry name" value="HAMP"/>
    <property type="match status" value="1"/>
</dbReference>
<dbReference type="Pfam" id="PF00672">
    <property type="entry name" value="HAMP"/>
    <property type="match status" value="1"/>
</dbReference>
<protein>
    <submittedName>
        <fullName evidence="9">Methyl-accepting chemotaxis protein</fullName>
    </submittedName>
</protein>
<feature type="transmembrane region" description="Helical" evidence="6">
    <location>
        <begin position="328"/>
        <end position="349"/>
    </location>
</feature>
<dbReference type="SMART" id="SM00304">
    <property type="entry name" value="HAMP"/>
    <property type="match status" value="1"/>
</dbReference>
<reference evidence="10" key="1">
    <citation type="submission" date="2023-07" db="EMBL/GenBank/DDBJ databases">
        <title>Shewanella mangrovi sp. nov., an acetaldehyde- degrading bacterium isolated from mangrove sediment.</title>
        <authorList>
            <person name="Liu Y."/>
        </authorList>
    </citation>
    <scope>NUCLEOTIDE SEQUENCE [LARGE SCALE GENOMIC DNA]</scope>
    <source>
        <strain evidence="10">C32</strain>
    </source>
</reference>
<evidence type="ECO:0000259" key="7">
    <source>
        <dbReference type="PROSITE" id="PS50111"/>
    </source>
</evidence>
<evidence type="ECO:0000256" key="6">
    <source>
        <dbReference type="SAM" id="Phobius"/>
    </source>
</evidence>
<keyword evidence="2 4" id="KW-0807">Transducer</keyword>
<accession>A0ABT2FIM3</accession>
<proteinExistence type="inferred from homology"/>
<comment type="caution">
    <text evidence="9">The sequence shown here is derived from an EMBL/GenBank/DDBJ whole genome shotgun (WGS) entry which is preliminary data.</text>
</comment>